<dbReference type="EMBL" id="FN430053">
    <property type="protein sequence ID" value="CAZ80951.1"/>
    <property type="molecule type" value="Genomic_DNA"/>
</dbReference>
<dbReference type="Pfam" id="PF04931">
    <property type="entry name" value="DNA_pol_phi"/>
    <property type="match status" value="1"/>
</dbReference>
<dbReference type="GO" id="GO:0006355">
    <property type="term" value="P:regulation of DNA-templated transcription"/>
    <property type="evidence" value="ECO:0007669"/>
    <property type="project" value="InterPro"/>
</dbReference>
<feature type="region of interest" description="Disordered" evidence="4">
    <location>
        <begin position="702"/>
        <end position="723"/>
    </location>
</feature>
<dbReference type="FunCoup" id="D5G8V8">
    <property type="interactions" value="321"/>
</dbReference>
<dbReference type="KEGG" id="tml:GSTUM_00004861001"/>
<dbReference type="STRING" id="656061.D5G8V8"/>
<dbReference type="eggNOG" id="KOG1926">
    <property type="taxonomic scope" value="Eukaryota"/>
</dbReference>
<feature type="compositionally biased region" description="Acidic residues" evidence="4">
    <location>
        <begin position="709"/>
        <end position="723"/>
    </location>
</feature>
<gene>
    <name evidence="5" type="ORF">GSTUM_00004861001</name>
</gene>
<dbReference type="AlphaFoldDB" id="D5G8V8"/>
<dbReference type="InterPro" id="IPR007015">
    <property type="entry name" value="DNA_pol_V/MYBBP1A"/>
</dbReference>
<dbReference type="GO" id="GO:0005730">
    <property type="term" value="C:nucleolus"/>
    <property type="evidence" value="ECO:0007669"/>
    <property type="project" value="InterPro"/>
</dbReference>
<keyword evidence="6" id="KW-1185">Reference proteome</keyword>
<dbReference type="HOGENOM" id="CLU_005212_1_0_1"/>
<keyword evidence="3" id="KW-0539">Nucleus</keyword>
<dbReference type="RefSeq" id="XP_002836760.1">
    <property type="nucleotide sequence ID" value="XM_002836714.1"/>
</dbReference>
<dbReference type="GeneID" id="9181234"/>
<feature type="compositionally biased region" description="Basic residues" evidence="4">
    <location>
        <begin position="1010"/>
        <end position="1025"/>
    </location>
</feature>
<sequence length="1025" mass="112731">MSLHLYKPLGDNDHAIRLDAAKTLTSELLQLLSSEHSEKSKSSLDYALGRLTKGLASGRESARPGFAVVLTEFLGHILETGNAAKWGFELAGVIKLVAANTQPPGHTTGPEERDYHLGRLFGLKALVQSGVLFRGVEREGYADVLNLLFELSLQKPWLRESCASVVCSAVSGWSGDAKQWAAKVTYDALAESELAKTSDGTAVWLTLQAYCPNILPPKNLWVKECPLAKPNLVTLAKVLKEAGSKDEEGRNLQQKGSWNPKLNFVWDLVLEAYIGESKEWVGFRERETSVMPMWEEFWKVAVDESLFSASSSNHRKFWGFLIFGKALNRIFAFSDGGSYLAPMFSKNFMRCLINQLSDPERYLHKAAQKCIRTLLQKAESTPWTAPVIFVQLVSNNGTPNFDSLTKTKYVDKIMILADEDGLDAIIRGFRKILLDPLQPKWNSDSGEESRQQKTKTAEVRRQWAADQILTLIRNGKSVKAESWIGNAVSLLAGFGFLETPVRGAELGIPVSPTSQLMFRSRLMSCLSHLLSIKDDISGNETWPYRAVKKVLNNKETLTIELDDTIETAIKSAQSTLKKINKKRTSARKSDKTKRATQLESFELLYSLVILQILSGEPDALEVLDELSLCYERVIKKRKHATEDEVEVSEVLMEILLSFLSKPSVLLRKLAQQVFTAFVDSVTDAGLELLTNVLETKESLSGQQELFGGVDEDEDGEVMDDGTDDAEEVNFSTEDKDELDSDVEIISASSSQEDEAATGTDDDEATKLETALTHALAPHAPKVDSDSDMSDGAMLALDETLSKIFRQRTKPLPASKKRSAAAAKQNITNFKVRVLDLLEIFAKADKEQRGEVRHDPGVLLLPLLACIRKTSDRVVAERCFGVLKICLRNPPRFHPPSSLGGEGRLWALLKEVHELAELGSGSAGGDMYAKACSTASLVLGKILVGGGSEVAQEREFEERVRGIVGVYAETLTKWVVEGGGAGVQRAFFVEFVDWVAGVRGGKSGRGAIGKGKGKGKGKRGKGKKGV</sequence>
<reference evidence="5 6" key="1">
    <citation type="journal article" date="2010" name="Nature">
        <title>Perigord black truffle genome uncovers evolutionary origins and mechanisms of symbiosis.</title>
        <authorList>
            <person name="Martin F."/>
            <person name="Kohler A."/>
            <person name="Murat C."/>
            <person name="Balestrini R."/>
            <person name="Coutinho P.M."/>
            <person name="Jaillon O."/>
            <person name="Montanini B."/>
            <person name="Morin E."/>
            <person name="Noel B."/>
            <person name="Percudani R."/>
            <person name="Porcel B."/>
            <person name="Rubini A."/>
            <person name="Amicucci A."/>
            <person name="Amselem J."/>
            <person name="Anthouard V."/>
            <person name="Arcioni S."/>
            <person name="Artiguenave F."/>
            <person name="Aury J.M."/>
            <person name="Ballario P."/>
            <person name="Bolchi A."/>
            <person name="Brenna A."/>
            <person name="Brun A."/>
            <person name="Buee M."/>
            <person name="Cantarel B."/>
            <person name="Chevalier G."/>
            <person name="Couloux A."/>
            <person name="Da Silva C."/>
            <person name="Denoeud F."/>
            <person name="Duplessis S."/>
            <person name="Ghignone S."/>
            <person name="Hilselberger B."/>
            <person name="Iotti M."/>
            <person name="Marcais B."/>
            <person name="Mello A."/>
            <person name="Miranda M."/>
            <person name="Pacioni G."/>
            <person name="Quesneville H."/>
            <person name="Riccioni C."/>
            <person name="Ruotolo R."/>
            <person name="Splivallo R."/>
            <person name="Stocchi V."/>
            <person name="Tisserant E."/>
            <person name="Viscomi A.R."/>
            <person name="Zambonelli A."/>
            <person name="Zampieri E."/>
            <person name="Henrissat B."/>
            <person name="Lebrun M.H."/>
            <person name="Paolocci F."/>
            <person name="Bonfante P."/>
            <person name="Ottonello S."/>
            <person name="Wincker P."/>
        </authorList>
    </citation>
    <scope>NUCLEOTIDE SEQUENCE [LARGE SCALE GENOMIC DNA]</scope>
    <source>
        <strain evidence="5 6">Mel28</strain>
    </source>
</reference>
<accession>D5G8V8</accession>
<evidence type="ECO:0000256" key="3">
    <source>
        <dbReference type="ARBA" id="ARBA00023242"/>
    </source>
</evidence>
<evidence type="ECO:0000313" key="6">
    <source>
        <dbReference type="Proteomes" id="UP000006911"/>
    </source>
</evidence>
<evidence type="ECO:0000256" key="4">
    <source>
        <dbReference type="SAM" id="MobiDB-lite"/>
    </source>
</evidence>
<protein>
    <submittedName>
        <fullName evidence="5">(Perigord truffle) hypothetical protein</fullName>
    </submittedName>
</protein>
<comment type="subcellular location">
    <subcellularLocation>
        <location evidence="1">Nucleus</location>
    </subcellularLocation>
</comment>
<dbReference type="InterPro" id="IPR016024">
    <property type="entry name" value="ARM-type_fold"/>
</dbReference>
<organism evidence="5 6">
    <name type="scientific">Tuber melanosporum (strain Mel28)</name>
    <name type="common">Perigord black truffle</name>
    <dbReference type="NCBI Taxonomy" id="656061"/>
    <lineage>
        <taxon>Eukaryota</taxon>
        <taxon>Fungi</taxon>
        <taxon>Dikarya</taxon>
        <taxon>Ascomycota</taxon>
        <taxon>Pezizomycotina</taxon>
        <taxon>Pezizomycetes</taxon>
        <taxon>Pezizales</taxon>
        <taxon>Tuberaceae</taxon>
        <taxon>Tuber</taxon>
    </lineage>
</organism>
<dbReference type="Proteomes" id="UP000006911">
    <property type="component" value="Unassembled WGS sequence"/>
</dbReference>
<dbReference type="SUPFAM" id="SSF48371">
    <property type="entry name" value="ARM repeat"/>
    <property type="match status" value="1"/>
</dbReference>
<proteinExistence type="inferred from homology"/>
<evidence type="ECO:0000313" key="5">
    <source>
        <dbReference type="EMBL" id="CAZ80951.1"/>
    </source>
</evidence>
<dbReference type="InParanoid" id="D5G8V8"/>
<dbReference type="GO" id="GO:0000182">
    <property type="term" value="F:rDNA binding"/>
    <property type="evidence" value="ECO:0007669"/>
    <property type="project" value="TreeGrafter"/>
</dbReference>
<comment type="similarity">
    <text evidence="2">Belongs to the MYBBP1A family.</text>
</comment>
<feature type="region of interest" description="Disordered" evidence="4">
    <location>
        <begin position="1005"/>
        <end position="1025"/>
    </location>
</feature>
<dbReference type="OMA" id="VWKHDDP"/>
<evidence type="ECO:0000256" key="1">
    <source>
        <dbReference type="ARBA" id="ARBA00004123"/>
    </source>
</evidence>
<dbReference type="PANTHER" id="PTHR13213:SF2">
    <property type="entry name" value="MYB-BINDING PROTEIN 1A"/>
    <property type="match status" value="1"/>
</dbReference>
<dbReference type="PANTHER" id="PTHR13213">
    <property type="entry name" value="MYB-BINDING PROTEIN 1A FAMILY MEMBER"/>
    <property type="match status" value="1"/>
</dbReference>
<evidence type="ECO:0000256" key="2">
    <source>
        <dbReference type="ARBA" id="ARBA00006809"/>
    </source>
</evidence>
<name>D5G8V8_TUBMM</name>